<evidence type="ECO:0000256" key="12">
    <source>
        <dbReference type="ARBA" id="ARBA00048028"/>
    </source>
</evidence>
<evidence type="ECO:0000256" key="2">
    <source>
        <dbReference type="ARBA" id="ARBA00005502"/>
    </source>
</evidence>
<evidence type="ECO:0000256" key="10">
    <source>
        <dbReference type="ARBA" id="ARBA00023027"/>
    </source>
</evidence>
<gene>
    <name evidence="13 21" type="primary">guaB</name>
    <name evidence="21" type="ORF">B273_0575</name>
</gene>
<feature type="binding site" evidence="13">
    <location>
        <position position="470"/>
    </location>
    <ligand>
        <name>K(+)</name>
        <dbReference type="ChEBI" id="CHEBI:29103"/>
        <note>ligand shared between two tetrameric partners</note>
    </ligand>
</feature>
<dbReference type="GO" id="GO:0006177">
    <property type="term" value="P:GMP biosynthetic process"/>
    <property type="evidence" value="ECO:0007669"/>
    <property type="project" value="UniProtKB-UniRule"/>
</dbReference>
<feature type="binding site" evidence="13 15">
    <location>
        <begin position="297"/>
        <end position="299"/>
    </location>
    <ligand>
        <name>NAD(+)</name>
        <dbReference type="ChEBI" id="CHEBI:57540"/>
    </ligand>
</feature>
<dbReference type="PROSITE" id="PS51371">
    <property type="entry name" value="CBS"/>
    <property type="match status" value="2"/>
</dbReference>
<dbReference type="Proteomes" id="UP000010310">
    <property type="component" value="Unassembled WGS sequence"/>
</dbReference>
<dbReference type="EC" id="1.1.1.205" evidence="13 19"/>
<proteinExistence type="inferred from homology"/>
<evidence type="ECO:0000259" key="20">
    <source>
        <dbReference type="PROSITE" id="PS51371"/>
    </source>
</evidence>
<dbReference type="PANTHER" id="PTHR11911">
    <property type="entry name" value="INOSINE-5-MONOPHOSPHATE DEHYDROGENASE RELATED"/>
    <property type="match status" value="1"/>
</dbReference>
<dbReference type="PANTHER" id="PTHR11911:SF111">
    <property type="entry name" value="INOSINE-5'-MONOPHOSPHATE DEHYDROGENASE"/>
    <property type="match status" value="1"/>
</dbReference>
<dbReference type="GO" id="GO:0046872">
    <property type="term" value="F:metal ion binding"/>
    <property type="evidence" value="ECO:0007669"/>
    <property type="project" value="UniProtKB-UniRule"/>
</dbReference>
<dbReference type="UniPathway" id="UPA00601">
    <property type="reaction ID" value="UER00295"/>
</dbReference>
<evidence type="ECO:0000256" key="5">
    <source>
        <dbReference type="ARBA" id="ARBA00022737"/>
    </source>
</evidence>
<dbReference type="HAMAP" id="MF_01964">
    <property type="entry name" value="IMPDH"/>
    <property type="match status" value="1"/>
</dbReference>
<feature type="binding site" evidence="13">
    <location>
        <position position="471"/>
    </location>
    <ligand>
        <name>K(+)</name>
        <dbReference type="ChEBI" id="CHEBI:29103"/>
        <note>ligand shared between two tetrameric partners</note>
    </ligand>
</feature>
<comment type="pathway">
    <text evidence="13 19">Purine metabolism; XMP biosynthesis via de novo pathway; XMP from IMP: step 1/1.</text>
</comment>
<feature type="binding site" evidence="13">
    <location>
        <begin position="337"/>
        <end position="339"/>
    </location>
    <ligand>
        <name>IMP</name>
        <dbReference type="ChEBI" id="CHEBI:58053"/>
    </ligand>
</feature>
<reference evidence="21 22" key="1">
    <citation type="submission" date="2012-09" db="EMBL/GenBank/DDBJ databases">
        <authorList>
            <person name="Dupont C.L."/>
            <person name="Rusch D.B."/>
            <person name="Lombardo M.-J."/>
            <person name="Novotny M."/>
            <person name="Yee-Greenbaum J."/>
            <person name="Laskin R."/>
        </authorList>
    </citation>
    <scope>NUCLEOTIDE SEQUENCE [LARGE SCALE GENOMIC DNA]</scope>
    <source>
        <strain evidence="21">SAR86E</strain>
    </source>
</reference>
<feature type="binding site" description="in other chain" evidence="13 16">
    <location>
        <position position="304"/>
    </location>
    <ligand>
        <name>K(+)</name>
        <dbReference type="ChEBI" id="CHEBI:29103"/>
        <note>ligand shared between two tetrameric partners</note>
    </ligand>
</feature>
<dbReference type="InterPro" id="IPR005990">
    <property type="entry name" value="IMP_DH"/>
</dbReference>
<dbReference type="GO" id="GO:0006183">
    <property type="term" value="P:GTP biosynthetic process"/>
    <property type="evidence" value="ECO:0007669"/>
    <property type="project" value="TreeGrafter"/>
</dbReference>
<dbReference type="NCBIfam" id="TIGR01302">
    <property type="entry name" value="IMP_dehydrog"/>
    <property type="match status" value="1"/>
</dbReference>
<feature type="active site" description="Thioimidate intermediate" evidence="13 14">
    <location>
        <position position="304"/>
    </location>
</feature>
<evidence type="ECO:0000256" key="17">
    <source>
        <dbReference type="PROSITE-ProRule" id="PRU00703"/>
    </source>
</evidence>
<keyword evidence="4 13" id="KW-0479">Metal-binding</keyword>
<dbReference type="PATRIC" id="fig|1208365.4.peg.1169"/>
<feature type="binding site" description="in other chain" evidence="13 16">
    <location>
        <position position="301"/>
    </location>
    <ligand>
        <name>K(+)</name>
        <dbReference type="ChEBI" id="CHEBI:29103"/>
        <note>ligand shared between two tetrameric partners</note>
    </ligand>
</feature>
<dbReference type="InterPro" id="IPR013785">
    <property type="entry name" value="Aldolase_TIM"/>
</dbReference>
<feature type="domain" description="CBS" evidence="20">
    <location>
        <begin position="93"/>
        <end position="150"/>
    </location>
</feature>
<evidence type="ECO:0000313" key="21">
    <source>
        <dbReference type="EMBL" id="EKO36210.1"/>
    </source>
</evidence>
<evidence type="ECO:0000313" key="22">
    <source>
        <dbReference type="Proteomes" id="UP000010310"/>
    </source>
</evidence>
<protein>
    <recommendedName>
        <fullName evidence="13 19">Inosine-5'-monophosphate dehydrogenase</fullName>
        <shortName evidence="13">IMP dehydrogenase</shortName>
        <shortName evidence="13">IMPD</shortName>
        <shortName evidence="13">IMPDH</shortName>
        <ecNumber evidence="13 19">1.1.1.205</ecNumber>
    </recommendedName>
</protein>
<feature type="binding site" evidence="13">
    <location>
        <position position="247"/>
    </location>
    <ligand>
        <name>NAD(+)</name>
        <dbReference type="ChEBI" id="CHEBI:57540"/>
    </ligand>
</feature>
<evidence type="ECO:0000256" key="11">
    <source>
        <dbReference type="ARBA" id="ARBA00023122"/>
    </source>
</evidence>
<comment type="caution">
    <text evidence="13">Lacks conserved residue(s) required for the propagation of feature annotation.</text>
</comment>
<dbReference type="GO" id="GO:0003938">
    <property type="term" value="F:IMP dehydrogenase activity"/>
    <property type="evidence" value="ECO:0007669"/>
    <property type="project" value="UniProtKB-UniRule"/>
</dbReference>
<evidence type="ECO:0000256" key="3">
    <source>
        <dbReference type="ARBA" id="ARBA00011881"/>
    </source>
</evidence>
<dbReference type="PROSITE" id="PS00487">
    <property type="entry name" value="IMP_DH_GMP_RED"/>
    <property type="match status" value="1"/>
</dbReference>
<dbReference type="CDD" id="cd04601">
    <property type="entry name" value="CBS_pair_IMPDH"/>
    <property type="match status" value="1"/>
</dbReference>
<feature type="binding site" evidence="13">
    <location>
        <position position="302"/>
    </location>
    <ligand>
        <name>IMP</name>
        <dbReference type="ChEBI" id="CHEBI:58053"/>
    </ligand>
</feature>
<feature type="binding site" evidence="13">
    <location>
        <begin position="384"/>
        <end position="388"/>
    </location>
    <ligand>
        <name>IMP</name>
        <dbReference type="ChEBI" id="CHEBI:58053"/>
    </ligand>
</feature>
<evidence type="ECO:0000256" key="8">
    <source>
        <dbReference type="ARBA" id="ARBA00022958"/>
    </source>
</evidence>
<evidence type="ECO:0000256" key="19">
    <source>
        <dbReference type="RuleBase" id="RU003928"/>
    </source>
</evidence>
<keyword evidence="8 13" id="KW-0630">Potassium</keyword>
<comment type="activity regulation">
    <text evidence="13">Mycophenolic acid (MPA) is a non-competitive inhibitor that prevents formation of the closed enzyme conformation by binding to the same site as the amobile flap. In contrast, mizoribine monophosphate (MZP) is a competitive inhibitor that induces the closed conformation. MPA is a potent inhibitor of mammalian IMPDHs but a poor inhibitor of the bacterial enzymes. MZP is a more potent inhibitor of bacterial IMPDH.</text>
</comment>
<feature type="binding site" evidence="15">
    <location>
        <begin position="247"/>
        <end position="249"/>
    </location>
    <ligand>
        <name>NAD(+)</name>
        <dbReference type="ChEBI" id="CHEBI:57540"/>
    </ligand>
</feature>
<dbReference type="GO" id="GO:0000166">
    <property type="term" value="F:nucleotide binding"/>
    <property type="evidence" value="ECO:0007669"/>
    <property type="project" value="UniProtKB-UniRule"/>
</dbReference>
<organism evidence="21 22">
    <name type="scientific">SAR86 cluster bacterium SAR86E</name>
    <dbReference type="NCBI Taxonomy" id="1208365"/>
    <lineage>
        <taxon>Bacteria</taxon>
        <taxon>Pseudomonadati</taxon>
        <taxon>Pseudomonadota</taxon>
        <taxon>Gammaproteobacteria</taxon>
        <taxon>SAR86 cluster</taxon>
    </lineage>
</organism>
<dbReference type="EMBL" id="AMWX01000012">
    <property type="protein sequence ID" value="EKO36210.1"/>
    <property type="molecule type" value="Genomic_DNA"/>
</dbReference>
<comment type="subunit">
    <text evidence="3 13">Homotetramer.</text>
</comment>
<dbReference type="AlphaFoldDB" id="K6GGR3"/>
<keyword evidence="6 13" id="KW-0332">GMP biosynthesis</keyword>
<evidence type="ECO:0000256" key="9">
    <source>
        <dbReference type="ARBA" id="ARBA00023002"/>
    </source>
</evidence>
<dbReference type="InterPro" id="IPR001093">
    <property type="entry name" value="IMP_DH_GMPRt"/>
</dbReference>
<keyword evidence="11 17" id="KW-0129">CBS domain</keyword>
<dbReference type="SUPFAM" id="SSF51412">
    <property type="entry name" value="Inosine monophosphate dehydrogenase (IMPDH)"/>
    <property type="match status" value="1"/>
</dbReference>
<dbReference type="Pfam" id="PF00478">
    <property type="entry name" value="IMPDH"/>
    <property type="match status" value="1"/>
</dbReference>
<feature type="domain" description="CBS" evidence="20">
    <location>
        <begin position="152"/>
        <end position="210"/>
    </location>
</feature>
<sequence length="487" mass="52531">MEKIKYKALTFDDVLLLPRYTDFLPAQAQLETKVSKNISLKIPLVSAAMDTVTEAAMAIALAENGGIGIIHKNNSIEAQASEIRTVKKYESGVVRDPTTIKSTKTINELMQLTNELSISGMPVVDDGKLMGIVTKRDFRYADNLSELVSSIMTPFEKLITVEEGFDQEKIKKLMYNNRIEKILVIDNKGTLTGLVTMKDIDKSAEHPFATKDTRGQLQVGAALGTGADTLERANALSDAGVDLFVIDSAHGHSKNVIETIKQIKKEFPAIDIMGGNVATPDGAQALIDAGVDSVKIGMGPGSICTTRIIAGIGVPQITAILSIKEKLFSNNIPLIADGGIRFSGDISKALAAGANAVMLGGIFAGTEEAPGELELYQGRSFKTYRGMGSIGAMSERNDLNRYSQDGTSNDKMVPEGVEGRVPFKGWVVNVIDQLIGGLRQSMGYVGCKSIEEMHTNTQFVEITNAGITESHVHDVMITKEAPNYQRS</sequence>
<dbReference type="Pfam" id="PF00571">
    <property type="entry name" value="CBS"/>
    <property type="match status" value="2"/>
</dbReference>
<evidence type="ECO:0000256" key="1">
    <source>
        <dbReference type="ARBA" id="ARBA00001958"/>
    </source>
</evidence>
<feature type="binding site" evidence="13">
    <location>
        <position position="415"/>
    </location>
    <ligand>
        <name>IMP</name>
        <dbReference type="ChEBI" id="CHEBI:58053"/>
    </ligand>
</feature>
<evidence type="ECO:0000256" key="13">
    <source>
        <dbReference type="HAMAP-Rule" id="MF_01964"/>
    </source>
</evidence>
<dbReference type="SMART" id="SM00116">
    <property type="entry name" value="CBS"/>
    <property type="match status" value="2"/>
</dbReference>
<evidence type="ECO:0000256" key="6">
    <source>
        <dbReference type="ARBA" id="ARBA00022749"/>
    </source>
</evidence>
<feature type="binding site" description="in other chain" evidence="13 16">
    <location>
        <position position="299"/>
    </location>
    <ligand>
        <name>K(+)</name>
        <dbReference type="ChEBI" id="CHEBI:29103"/>
        <note>ligand shared between two tetrameric partners</note>
    </ligand>
</feature>
<comment type="similarity">
    <text evidence="2 13 18">Belongs to the IMPDH/GMPR family.</text>
</comment>
<dbReference type="Gene3D" id="3.20.20.70">
    <property type="entry name" value="Aldolase class I"/>
    <property type="match status" value="1"/>
</dbReference>
<evidence type="ECO:0000256" key="16">
    <source>
        <dbReference type="PIRSR" id="PIRSR000130-4"/>
    </source>
</evidence>
<dbReference type="InterPro" id="IPR000644">
    <property type="entry name" value="CBS_dom"/>
</dbReference>
<keyword evidence="9 13" id="KW-0560">Oxidoreductase</keyword>
<evidence type="ECO:0000256" key="4">
    <source>
        <dbReference type="ARBA" id="ARBA00022723"/>
    </source>
</evidence>
<dbReference type="InterPro" id="IPR015875">
    <property type="entry name" value="IMP_DH/GMP_Rdtase_CS"/>
</dbReference>
<comment type="function">
    <text evidence="13">Catalyzes the conversion of inosine 5'-phosphate (IMP) to xanthosine 5'-phosphate (XMP), the first committed and rate-limiting step in the de novo synthesis of guanine nucleotides, and therefore plays an important role in the regulation of cell growth.</text>
</comment>
<dbReference type="FunFam" id="3.20.20.70:FF:000003">
    <property type="entry name" value="GMP reductase"/>
    <property type="match status" value="1"/>
</dbReference>
<name>K6GGR3_9GAMM</name>
<evidence type="ECO:0000256" key="14">
    <source>
        <dbReference type="PIRSR" id="PIRSR000130-1"/>
    </source>
</evidence>
<dbReference type="SUPFAM" id="SSF54631">
    <property type="entry name" value="CBS-domain pair"/>
    <property type="match status" value="1"/>
</dbReference>
<dbReference type="CDD" id="cd00381">
    <property type="entry name" value="IMPDH"/>
    <property type="match status" value="1"/>
</dbReference>
<comment type="caution">
    <text evidence="21">The sequence shown here is derived from an EMBL/GenBank/DDBJ whole genome shotgun (WGS) entry which is preliminary data.</text>
</comment>
<evidence type="ECO:0000256" key="15">
    <source>
        <dbReference type="PIRSR" id="PIRSR000130-3"/>
    </source>
</evidence>
<evidence type="ECO:0000256" key="18">
    <source>
        <dbReference type="RuleBase" id="RU003927"/>
    </source>
</evidence>
<feature type="active site" description="Proton acceptor" evidence="13 14">
    <location>
        <position position="401"/>
    </location>
</feature>
<evidence type="ECO:0000256" key="7">
    <source>
        <dbReference type="ARBA" id="ARBA00022755"/>
    </source>
</evidence>
<comment type="cofactor">
    <cofactor evidence="1 13">
        <name>K(+)</name>
        <dbReference type="ChEBI" id="CHEBI:29103"/>
    </cofactor>
</comment>
<accession>K6GGR3</accession>
<dbReference type="SMART" id="SM01240">
    <property type="entry name" value="IMPDH"/>
    <property type="match status" value="1"/>
</dbReference>
<keyword evidence="22" id="KW-1185">Reference proteome</keyword>
<comment type="catalytic activity">
    <reaction evidence="12 13 19">
        <text>IMP + NAD(+) + H2O = XMP + NADH + H(+)</text>
        <dbReference type="Rhea" id="RHEA:11708"/>
        <dbReference type="ChEBI" id="CHEBI:15377"/>
        <dbReference type="ChEBI" id="CHEBI:15378"/>
        <dbReference type="ChEBI" id="CHEBI:57464"/>
        <dbReference type="ChEBI" id="CHEBI:57540"/>
        <dbReference type="ChEBI" id="CHEBI:57945"/>
        <dbReference type="ChEBI" id="CHEBI:58053"/>
        <dbReference type="EC" id="1.1.1.205"/>
    </reaction>
</comment>
<feature type="binding site" evidence="13">
    <location>
        <position position="469"/>
    </location>
    <ligand>
        <name>K(+)</name>
        <dbReference type="ChEBI" id="CHEBI:29103"/>
        <note>ligand shared between two tetrameric partners</note>
    </ligand>
</feature>
<dbReference type="InterPro" id="IPR046342">
    <property type="entry name" value="CBS_dom_sf"/>
</dbReference>
<keyword evidence="10 13" id="KW-0520">NAD</keyword>
<keyword evidence="5" id="KW-0677">Repeat</keyword>
<dbReference type="STRING" id="1208365.B273_0575"/>
<dbReference type="PIRSF" id="PIRSF000130">
    <property type="entry name" value="IMPDH"/>
    <property type="match status" value="1"/>
</dbReference>
<keyword evidence="7 13" id="KW-0658">Purine biosynthesis</keyword>
<feature type="binding site" evidence="13">
    <location>
        <begin position="360"/>
        <end position="361"/>
    </location>
    <ligand>
        <name>IMP</name>
        <dbReference type="ChEBI" id="CHEBI:58053"/>
    </ligand>
</feature>